<dbReference type="InterPro" id="IPR006639">
    <property type="entry name" value="Preselin/SPP"/>
</dbReference>
<evidence type="ECO:0000256" key="11">
    <source>
        <dbReference type="SAM" id="MobiDB-lite"/>
    </source>
</evidence>
<evidence type="ECO:0000256" key="1">
    <source>
        <dbReference type="ARBA" id="ARBA00008604"/>
    </source>
</evidence>
<feature type="region of interest" description="Disordered" evidence="11">
    <location>
        <begin position="22"/>
        <end position="49"/>
    </location>
</feature>
<comment type="subunit">
    <text evidence="9">Homodimer. Probable component of the gamma-secretase complex, a complex composed of a presenilin homodimer, nicastrin, APH1 and PEN2.</text>
</comment>
<dbReference type="GO" id="GO:0000139">
    <property type="term" value="C:Golgi membrane"/>
    <property type="evidence" value="ECO:0007669"/>
    <property type="project" value="UniProtKB-SubCell"/>
</dbReference>
<sequence>MPIRCYSTRKLKVSGQRYVNKSILAQPSGSDPPSPPTSTKMADAAPAVPGDPPARATVLDSLGEDITRIVYPVSACMLLVVLLVSLLSSPDSPSPLTASIAAATGGGGGGGDNIPTALITALTFVVTVTAATFLLALLFYLRCTPCLRAYLGFSALAVLLVLGGQVALLLLTRLRLPLDAVSFALLLPNAAGALALAALAPASVPIALHQAALVAIAVLTAFWFTLLPEWTTWALLVAMAVYDLAAVLLPGGPLRVLLELAIERNEEIPALVYEARPVDPRHGRNWRLWREGRQPGGDLDASSTTVEVIEEVLGRHLDANSGNGSSPQFREAATSAGDVNNSRPQATLAAALSSSDFTQAEVVPALQEHRVAVAEMRVPLIQPRPERSGEEEEDEDGIGLSSSGAIKLGLGDFIFYSVLVGRAAMYDYMTVYACYLAIIAGLGITLLLLAFFRKALPALPVSIALGVVFYVLTRTLLEEFVVQCSTNLLMF</sequence>
<evidence type="ECO:0000256" key="9">
    <source>
        <dbReference type="ARBA" id="ARBA00062638"/>
    </source>
</evidence>
<keyword evidence="4 10" id="KW-0914">Notch signaling pathway</keyword>
<dbReference type="AlphaFoldDB" id="A0ABC8XXE6"/>
<accession>A0ABC8XXE6</accession>
<feature type="transmembrane region" description="Helical" evidence="10">
    <location>
        <begin position="206"/>
        <end position="224"/>
    </location>
</feature>
<dbReference type="FunFam" id="1.10.472.100:FF:000002">
    <property type="entry name" value="Presenilin"/>
    <property type="match status" value="1"/>
</dbReference>
<feature type="transmembrane region" description="Helical" evidence="10">
    <location>
        <begin position="153"/>
        <end position="174"/>
    </location>
</feature>
<dbReference type="InterPro" id="IPR001108">
    <property type="entry name" value="Peptidase_A22A"/>
</dbReference>
<evidence type="ECO:0000256" key="3">
    <source>
        <dbReference type="ARBA" id="ARBA00022824"/>
    </source>
</evidence>
<evidence type="ECO:0000256" key="10">
    <source>
        <dbReference type="RuleBase" id="RU361148"/>
    </source>
</evidence>
<comment type="subcellular location">
    <subcellularLocation>
        <location evidence="10">Endoplasmic reticulum membrane</location>
        <topology evidence="10">Multi-pass membrane protein</topology>
    </subcellularLocation>
    <subcellularLocation>
        <location evidence="10">Golgi apparatus membrane</location>
        <topology evidence="10">Multi-pass membrane protein</topology>
    </subcellularLocation>
</comment>
<feature type="transmembrane region" description="Helical" evidence="10">
    <location>
        <begin position="458"/>
        <end position="477"/>
    </location>
</feature>
<keyword evidence="13" id="KW-1185">Reference proteome</keyword>
<dbReference type="SMART" id="SM00730">
    <property type="entry name" value="PSN"/>
    <property type="match status" value="1"/>
</dbReference>
<keyword evidence="6 10" id="KW-0333">Golgi apparatus</keyword>
<keyword evidence="2 10" id="KW-0812">Transmembrane</keyword>
<feature type="transmembrane region" description="Helical" evidence="10">
    <location>
        <begin position="117"/>
        <end position="141"/>
    </location>
</feature>
<comment type="similarity">
    <text evidence="1 10">Belongs to the peptidase A22A family.</text>
</comment>
<name>A0ABC8XXE6_9POAL</name>
<evidence type="ECO:0000256" key="5">
    <source>
        <dbReference type="ARBA" id="ARBA00022989"/>
    </source>
</evidence>
<dbReference type="InterPro" id="IPR042524">
    <property type="entry name" value="Presenilin_C"/>
</dbReference>
<evidence type="ECO:0000256" key="2">
    <source>
        <dbReference type="ARBA" id="ARBA00022692"/>
    </source>
</evidence>
<evidence type="ECO:0000256" key="7">
    <source>
        <dbReference type="ARBA" id="ARBA00023136"/>
    </source>
</evidence>
<organism evidence="12 13">
    <name type="scientific">Urochloa decumbens</name>
    <dbReference type="NCBI Taxonomy" id="240449"/>
    <lineage>
        <taxon>Eukaryota</taxon>
        <taxon>Viridiplantae</taxon>
        <taxon>Streptophyta</taxon>
        <taxon>Embryophyta</taxon>
        <taxon>Tracheophyta</taxon>
        <taxon>Spermatophyta</taxon>
        <taxon>Magnoliopsida</taxon>
        <taxon>Liliopsida</taxon>
        <taxon>Poales</taxon>
        <taxon>Poaceae</taxon>
        <taxon>PACMAD clade</taxon>
        <taxon>Panicoideae</taxon>
        <taxon>Panicodae</taxon>
        <taxon>Paniceae</taxon>
        <taxon>Melinidinae</taxon>
        <taxon>Urochloa</taxon>
    </lineage>
</organism>
<dbReference type="GO" id="GO:0007219">
    <property type="term" value="P:Notch signaling pathway"/>
    <property type="evidence" value="ECO:0007669"/>
    <property type="project" value="UniProtKB-KW"/>
</dbReference>
<feature type="region of interest" description="Disordered" evidence="11">
    <location>
        <begin position="317"/>
        <end position="341"/>
    </location>
</feature>
<evidence type="ECO:0000256" key="4">
    <source>
        <dbReference type="ARBA" id="ARBA00022976"/>
    </source>
</evidence>
<dbReference type="GO" id="GO:0006508">
    <property type="term" value="P:proteolysis"/>
    <property type="evidence" value="ECO:0007669"/>
    <property type="project" value="UniProtKB-KW"/>
</dbReference>
<evidence type="ECO:0000313" key="13">
    <source>
        <dbReference type="Proteomes" id="UP001497457"/>
    </source>
</evidence>
<keyword evidence="10" id="KW-0378">Hydrolase</keyword>
<feature type="transmembrane region" description="Helical" evidence="10">
    <location>
        <begin position="432"/>
        <end position="452"/>
    </location>
</feature>
<dbReference type="Gene3D" id="1.10.472.100">
    <property type="entry name" value="Presenilin"/>
    <property type="match status" value="1"/>
</dbReference>
<dbReference type="GO" id="GO:0004190">
    <property type="term" value="F:aspartic-type endopeptidase activity"/>
    <property type="evidence" value="ECO:0007669"/>
    <property type="project" value="UniProtKB-UniRule"/>
</dbReference>
<gene>
    <name evidence="12" type="ORF">URODEC1_LOCUS28828</name>
</gene>
<dbReference type="Proteomes" id="UP001497457">
    <property type="component" value="Chromosome 15b"/>
</dbReference>
<dbReference type="EC" id="3.4.23.-" evidence="10"/>
<dbReference type="PANTHER" id="PTHR10202:SF13">
    <property type="entry name" value="PRESENILIN HOMOLOG"/>
    <property type="match status" value="1"/>
</dbReference>
<evidence type="ECO:0000313" key="12">
    <source>
        <dbReference type="EMBL" id="CAL4934686.1"/>
    </source>
</evidence>
<dbReference type="Pfam" id="PF01080">
    <property type="entry name" value="Presenilin"/>
    <property type="match status" value="1"/>
</dbReference>
<dbReference type="GO" id="GO:0005789">
    <property type="term" value="C:endoplasmic reticulum membrane"/>
    <property type="evidence" value="ECO:0007669"/>
    <property type="project" value="UniProtKB-SubCell"/>
</dbReference>
<protein>
    <recommendedName>
        <fullName evidence="10">Presenilin</fullName>
        <ecNumber evidence="10">3.4.23.-</ecNumber>
    </recommendedName>
</protein>
<feature type="compositionally biased region" description="Low complexity" evidence="11">
    <location>
        <begin position="37"/>
        <end position="49"/>
    </location>
</feature>
<feature type="transmembrane region" description="Helical" evidence="10">
    <location>
        <begin position="69"/>
        <end position="87"/>
    </location>
</feature>
<dbReference type="PANTHER" id="PTHR10202">
    <property type="entry name" value="PRESENILIN"/>
    <property type="match status" value="1"/>
</dbReference>
<dbReference type="PRINTS" id="PR01072">
    <property type="entry name" value="PRESENILIN"/>
</dbReference>
<comment type="domain">
    <text evidence="10">The PAL motif is required for normal active site conformation.</text>
</comment>
<comment type="function">
    <text evidence="8 10">Probable subunit of the gamma-secretase complex, an endoprotease complex that catalyzes the intramembrane cleavage of integral membrane proteins such as Notch receptors.</text>
</comment>
<reference evidence="13" key="1">
    <citation type="submission" date="2024-06" db="EMBL/GenBank/DDBJ databases">
        <authorList>
            <person name="Ryan C."/>
        </authorList>
    </citation>
    <scope>NUCLEOTIDE SEQUENCE [LARGE SCALE GENOMIC DNA]</scope>
</reference>
<reference evidence="12 13" key="2">
    <citation type="submission" date="2024-10" db="EMBL/GenBank/DDBJ databases">
        <authorList>
            <person name="Ryan C."/>
        </authorList>
    </citation>
    <scope>NUCLEOTIDE SEQUENCE [LARGE SCALE GENOMIC DNA]</scope>
</reference>
<dbReference type="EMBL" id="OZ075125">
    <property type="protein sequence ID" value="CAL4934686.1"/>
    <property type="molecule type" value="Genomic_DNA"/>
</dbReference>
<feature type="transmembrane region" description="Helical" evidence="10">
    <location>
        <begin position="180"/>
        <end position="199"/>
    </location>
</feature>
<keyword evidence="3 10" id="KW-0256">Endoplasmic reticulum</keyword>
<proteinExistence type="inferred from homology"/>
<evidence type="ECO:0000256" key="6">
    <source>
        <dbReference type="ARBA" id="ARBA00023034"/>
    </source>
</evidence>
<keyword evidence="7 10" id="KW-0472">Membrane</keyword>
<keyword evidence="5 10" id="KW-1133">Transmembrane helix</keyword>
<keyword evidence="10" id="KW-0645">Protease</keyword>
<dbReference type="GO" id="GO:0005798">
    <property type="term" value="C:Golgi-associated vesicle"/>
    <property type="evidence" value="ECO:0007669"/>
    <property type="project" value="UniProtKB-ARBA"/>
</dbReference>
<evidence type="ECO:0000256" key="8">
    <source>
        <dbReference type="ARBA" id="ARBA00059584"/>
    </source>
</evidence>